<evidence type="ECO:0000256" key="1">
    <source>
        <dbReference type="ARBA" id="ARBA00022598"/>
    </source>
</evidence>
<feature type="binding site" evidence="8">
    <location>
        <position position="34"/>
    </location>
    <ligand>
        <name>L-tyrosine</name>
        <dbReference type="ChEBI" id="CHEBI:58315"/>
    </ligand>
</feature>
<organism evidence="11 12">
    <name type="scientific">Ezakiella coagulans</name>
    <dbReference type="NCBI Taxonomy" id="46507"/>
    <lineage>
        <taxon>Bacteria</taxon>
        <taxon>Bacillati</taxon>
        <taxon>Bacillota</taxon>
        <taxon>Tissierellia</taxon>
        <taxon>Ezakiella</taxon>
    </lineage>
</organism>
<feature type="domain" description="RNA-binding S4" evidence="10">
    <location>
        <begin position="339"/>
        <end position="404"/>
    </location>
</feature>
<keyword evidence="3 8" id="KW-0067">ATP-binding</keyword>
<keyword evidence="1 8" id="KW-0436">Ligase</keyword>
<keyword evidence="2 8" id="KW-0547">Nucleotide-binding</keyword>
<dbReference type="InterPro" id="IPR002942">
    <property type="entry name" value="S4_RNA-bd"/>
</dbReference>
<dbReference type="NCBIfam" id="TIGR00234">
    <property type="entry name" value="tyrS"/>
    <property type="match status" value="1"/>
</dbReference>
<gene>
    <name evidence="8" type="primary">tyrS</name>
    <name evidence="11" type="ORF">C7381_10422</name>
</gene>
<keyword evidence="6 8" id="KW-0030">Aminoacyl-tRNA synthetase</keyword>
<comment type="catalytic activity">
    <reaction evidence="7 8">
        <text>tRNA(Tyr) + L-tyrosine + ATP = L-tyrosyl-tRNA(Tyr) + AMP + diphosphate + H(+)</text>
        <dbReference type="Rhea" id="RHEA:10220"/>
        <dbReference type="Rhea" id="RHEA-COMP:9706"/>
        <dbReference type="Rhea" id="RHEA-COMP:9707"/>
        <dbReference type="ChEBI" id="CHEBI:15378"/>
        <dbReference type="ChEBI" id="CHEBI:30616"/>
        <dbReference type="ChEBI" id="CHEBI:33019"/>
        <dbReference type="ChEBI" id="CHEBI:58315"/>
        <dbReference type="ChEBI" id="CHEBI:78442"/>
        <dbReference type="ChEBI" id="CHEBI:78536"/>
        <dbReference type="ChEBI" id="CHEBI:456215"/>
        <dbReference type="EC" id="6.1.1.1"/>
    </reaction>
</comment>
<dbReference type="SUPFAM" id="SSF55174">
    <property type="entry name" value="Alpha-L RNA-binding motif"/>
    <property type="match status" value="1"/>
</dbReference>
<dbReference type="Proteomes" id="UP000245793">
    <property type="component" value="Unassembled WGS sequence"/>
</dbReference>
<dbReference type="GO" id="GO:0005524">
    <property type="term" value="F:ATP binding"/>
    <property type="evidence" value="ECO:0007669"/>
    <property type="project" value="UniProtKB-UniRule"/>
</dbReference>
<feature type="short sequence motif" description="'HIGH' region" evidence="8">
    <location>
        <begin position="39"/>
        <end position="48"/>
    </location>
</feature>
<accession>A0A2U1E3M6</accession>
<comment type="function">
    <text evidence="8">Catalyzes the attachment of tyrosine to tRNA(Tyr) in a two-step reaction: tyrosine is first activated by ATP to form Tyr-AMP and then transferred to the acceptor end of tRNA(Tyr).</text>
</comment>
<dbReference type="GO" id="GO:0003723">
    <property type="term" value="F:RNA binding"/>
    <property type="evidence" value="ECO:0007669"/>
    <property type="project" value="UniProtKB-KW"/>
</dbReference>
<dbReference type="CDD" id="cd00805">
    <property type="entry name" value="TyrRS_core"/>
    <property type="match status" value="1"/>
</dbReference>
<protein>
    <recommendedName>
        <fullName evidence="8">Tyrosine--tRNA ligase</fullName>
        <ecNumber evidence="8">6.1.1.1</ecNumber>
    </recommendedName>
    <alternativeName>
        <fullName evidence="8">Tyrosyl-tRNA synthetase</fullName>
        <shortName evidence="8">TyrRS</shortName>
    </alternativeName>
</protein>
<dbReference type="InterPro" id="IPR002307">
    <property type="entry name" value="Tyr-tRNA-ligase"/>
</dbReference>
<dbReference type="InterPro" id="IPR024088">
    <property type="entry name" value="Tyr-tRNA-ligase_bac-type"/>
</dbReference>
<evidence type="ECO:0000256" key="9">
    <source>
        <dbReference type="PROSITE-ProRule" id="PRU00182"/>
    </source>
</evidence>
<keyword evidence="4 9" id="KW-0694">RNA-binding</keyword>
<dbReference type="GO" id="GO:0006437">
    <property type="term" value="P:tyrosyl-tRNA aminoacylation"/>
    <property type="evidence" value="ECO:0007669"/>
    <property type="project" value="UniProtKB-UniRule"/>
</dbReference>
<comment type="subcellular location">
    <subcellularLocation>
        <location evidence="8">Cytoplasm</location>
    </subcellularLocation>
</comment>
<dbReference type="CDD" id="cd00165">
    <property type="entry name" value="S4"/>
    <property type="match status" value="1"/>
</dbReference>
<dbReference type="HAMAP" id="MF_02006">
    <property type="entry name" value="Tyr_tRNA_synth_type1"/>
    <property type="match status" value="1"/>
</dbReference>
<dbReference type="InterPro" id="IPR036986">
    <property type="entry name" value="S4_RNA-bd_sf"/>
</dbReference>
<dbReference type="InterPro" id="IPR054608">
    <property type="entry name" value="SYY-like_C"/>
</dbReference>
<dbReference type="SUPFAM" id="SSF52374">
    <property type="entry name" value="Nucleotidylyl transferase"/>
    <property type="match status" value="1"/>
</dbReference>
<dbReference type="PANTHER" id="PTHR11766">
    <property type="entry name" value="TYROSYL-TRNA SYNTHETASE"/>
    <property type="match status" value="1"/>
</dbReference>
<reference evidence="11 12" key="1">
    <citation type="submission" date="2018-04" db="EMBL/GenBank/DDBJ databases">
        <title>Genomic Encyclopedia of Type Strains, Phase IV (KMG-IV): sequencing the most valuable type-strain genomes for metagenomic binning, comparative biology and taxonomic classification.</title>
        <authorList>
            <person name="Goeker M."/>
        </authorList>
    </citation>
    <scope>NUCLEOTIDE SEQUENCE [LARGE SCALE GENOMIC DNA]</scope>
    <source>
        <strain evidence="11 12">DSM 20705</strain>
    </source>
</reference>
<evidence type="ECO:0000313" key="11">
    <source>
        <dbReference type="EMBL" id="PVY94521.1"/>
    </source>
</evidence>
<proteinExistence type="inferred from homology"/>
<dbReference type="InterPro" id="IPR014729">
    <property type="entry name" value="Rossmann-like_a/b/a_fold"/>
</dbReference>
<feature type="binding site" evidence="8">
    <location>
        <position position="167"/>
    </location>
    <ligand>
        <name>L-tyrosine</name>
        <dbReference type="ChEBI" id="CHEBI:58315"/>
    </ligand>
</feature>
<evidence type="ECO:0000256" key="3">
    <source>
        <dbReference type="ARBA" id="ARBA00022840"/>
    </source>
</evidence>
<dbReference type="PANTHER" id="PTHR11766:SF0">
    <property type="entry name" value="TYROSINE--TRNA LIGASE, MITOCHONDRIAL"/>
    <property type="match status" value="1"/>
</dbReference>
<evidence type="ECO:0000256" key="7">
    <source>
        <dbReference type="ARBA" id="ARBA00048248"/>
    </source>
</evidence>
<keyword evidence="5 8" id="KW-0648">Protein biosynthesis</keyword>
<evidence type="ECO:0000256" key="4">
    <source>
        <dbReference type="ARBA" id="ARBA00022884"/>
    </source>
</evidence>
<dbReference type="PRINTS" id="PR01040">
    <property type="entry name" value="TRNASYNTHTYR"/>
</dbReference>
<comment type="similarity">
    <text evidence="8">Belongs to the class-I aminoacyl-tRNA synthetase family. TyrS type 1 subfamily.</text>
</comment>
<evidence type="ECO:0000256" key="8">
    <source>
        <dbReference type="HAMAP-Rule" id="MF_02006"/>
    </source>
</evidence>
<sequence>MKLVDELRARGFIEQMTYPEELEEKLNDGKLTFYAGFDCTADSLTVGHYLLICLFKHLQKHGHKAICMIGGGTTMIGDPSGRNDMRKLMSREFIDHNAECFERQLSSLLNMDGEHGIFMNNKDWLLDLNFLNFVREIGTEFSVNRMLQFDCYKTRLEKGLTFFEFSYMLMQSYDFLKLYREENCTLQVGGNDQWSNMLGGYELVRKLENGTVYNMTIPLLTTADGVKMGKSMGNAVWLDKEKTSPFDFYQYFRNVDDRDVIRFMKVLTFLPLDEIERIEKEEDINRQKEILAYEITKDIHGKEEADNAINTARALFSGKINAENMPEFELDANKATEGIGLLNLLVETGICKSNSEGRNLVKGGGISINDEKVIDPSMTVSLEELKNEIIIQKGKKTFLKVYVK</sequence>
<dbReference type="InterPro" id="IPR024107">
    <property type="entry name" value="Tyr-tRNA-ligase_bac_1"/>
</dbReference>
<dbReference type="SMART" id="SM00363">
    <property type="entry name" value="S4"/>
    <property type="match status" value="1"/>
</dbReference>
<evidence type="ECO:0000259" key="10">
    <source>
        <dbReference type="SMART" id="SM00363"/>
    </source>
</evidence>
<dbReference type="Pfam" id="PF22421">
    <property type="entry name" value="SYY_C-terminal"/>
    <property type="match status" value="1"/>
</dbReference>
<dbReference type="GO" id="GO:0004831">
    <property type="term" value="F:tyrosine-tRNA ligase activity"/>
    <property type="evidence" value="ECO:0007669"/>
    <property type="project" value="UniProtKB-UniRule"/>
</dbReference>
<dbReference type="Gene3D" id="3.10.290.10">
    <property type="entry name" value="RNA-binding S4 domain"/>
    <property type="match status" value="1"/>
</dbReference>
<dbReference type="Gene3D" id="3.40.50.620">
    <property type="entry name" value="HUPs"/>
    <property type="match status" value="1"/>
</dbReference>
<comment type="caution">
    <text evidence="11">The sequence shown here is derived from an EMBL/GenBank/DDBJ whole genome shotgun (WGS) entry which is preliminary data.</text>
</comment>
<feature type="short sequence motif" description="'KMSKS' region" evidence="8">
    <location>
        <begin position="227"/>
        <end position="231"/>
    </location>
</feature>
<name>A0A2U1E3M6_9FIRM</name>
<evidence type="ECO:0000313" key="12">
    <source>
        <dbReference type="Proteomes" id="UP000245793"/>
    </source>
</evidence>
<dbReference type="Gene3D" id="1.10.240.10">
    <property type="entry name" value="Tyrosyl-Transfer RNA Synthetase"/>
    <property type="match status" value="1"/>
</dbReference>
<dbReference type="EC" id="6.1.1.1" evidence="8"/>
<evidence type="ECO:0000256" key="5">
    <source>
        <dbReference type="ARBA" id="ARBA00022917"/>
    </source>
</evidence>
<evidence type="ECO:0000256" key="2">
    <source>
        <dbReference type="ARBA" id="ARBA00022741"/>
    </source>
</evidence>
<feature type="binding site" evidence="8">
    <location>
        <position position="230"/>
    </location>
    <ligand>
        <name>ATP</name>
        <dbReference type="ChEBI" id="CHEBI:30616"/>
    </ligand>
</feature>
<keyword evidence="8" id="KW-0963">Cytoplasm</keyword>
<dbReference type="RefSeq" id="WP_116479974.1">
    <property type="nucleotide sequence ID" value="NZ_CAUPJO010000002.1"/>
</dbReference>
<feature type="binding site" evidence="8">
    <location>
        <position position="171"/>
    </location>
    <ligand>
        <name>L-tyrosine</name>
        <dbReference type="ChEBI" id="CHEBI:58315"/>
    </ligand>
</feature>
<dbReference type="InterPro" id="IPR002305">
    <property type="entry name" value="aa-tRNA-synth_Ic"/>
</dbReference>
<dbReference type="GO" id="GO:0005829">
    <property type="term" value="C:cytosol"/>
    <property type="evidence" value="ECO:0007669"/>
    <property type="project" value="TreeGrafter"/>
</dbReference>
<comment type="subunit">
    <text evidence="8">Homodimer.</text>
</comment>
<dbReference type="FunFam" id="1.10.240.10:FF:000001">
    <property type="entry name" value="Tyrosine--tRNA ligase"/>
    <property type="match status" value="1"/>
</dbReference>
<keyword evidence="12" id="KW-1185">Reference proteome</keyword>
<dbReference type="PROSITE" id="PS50889">
    <property type="entry name" value="S4"/>
    <property type="match status" value="1"/>
</dbReference>
<dbReference type="EMBL" id="QEKV01000004">
    <property type="protein sequence ID" value="PVY94521.1"/>
    <property type="molecule type" value="Genomic_DNA"/>
</dbReference>
<evidence type="ECO:0000256" key="6">
    <source>
        <dbReference type="ARBA" id="ARBA00023146"/>
    </source>
</evidence>
<dbReference type="Pfam" id="PF00579">
    <property type="entry name" value="tRNA-synt_1b"/>
    <property type="match status" value="1"/>
</dbReference>
<dbReference type="AlphaFoldDB" id="A0A2U1E3M6"/>